<name>A0A6G4VNG1_9ACTN</name>
<keyword evidence="5" id="KW-1185">Reference proteome</keyword>
<keyword evidence="2" id="KW-1133">Transmembrane helix</keyword>
<evidence type="ECO:0000259" key="3">
    <source>
        <dbReference type="Pfam" id="PF14219"/>
    </source>
</evidence>
<dbReference type="InterPro" id="IPR025565">
    <property type="entry name" value="DUF4328"/>
</dbReference>
<evidence type="ECO:0000313" key="5">
    <source>
        <dbReference type="Proteomes" id="UP000472335"/>
    </source>
</evidence>
<feature type="non-terminal residue" evidence="4">
    <location>
        <position position="1"/>
    </location>
</feature>
<feature type="domain" description="DUF4328" evidence="3">
    <location>
        <begin position="69"/>
        <end position="211"/>
    </location>
</feature>
<protein>
    <submittedName>
        <fullName evidence="4">DUF4328 domain-containing protein</fullName>
    </submittedName>
</protein>
<dbReference type="RefSeq" id="WP_165271095.1">
    <property type="nucleotide sequence ID" value="NZ_JAAKZY010000466.1"/>
</dbReference>
<evidence type="ECO:0000256" key="1">
    <source>
        <dbReference type="SAM" id="MobiDB-lite"/>
    </source>
</evidence>
<feature type="region of interest" description="Disordered" evidence="1">
    <location>
        <begin position="216"/>
        <end position="237"/>
    </location>
</feature>
<keyword evidence="2" id="KW-0812">Transmembrane</keyword>
<evidence type="ECO:0000313" key="4">
    <source>
        <dbReference type="EMBL" id="NGO15636.1"/>
    </source>
</evidence>
<keyword evidence="2" id="KW-0472">Membrane</keyword>
<proteinExistence type="predicted"/>
<feature type="transmembrane region" description="Helical" evidence="2">
    <location>
        <begin position="149"/>
        <end position="166"/>
    </location>
</feature>
<feature type="transmembrane region" description="Helical" evidence="2">
    <location>
        <begin position="65"/>
        <end position="89"/>
    </location>
</feature>
<feature type="transmembrane region" description="Helical" evidence="2">
    <location>
        <begin position="20"/>
        <end position="44"/>
    </location>
</feature>
<dbReference type="AlphaFoldDB" id="A0A6G4VNG1"/>
<dbReference type="Proteomes" id="UP000472335">
    <property type="component" value="Unassembled WGS sequence"/>
</dbReference>
<comment type="caution">
    <text evidence="4">The sequence shown here is derived from an EMBL/GenBank/DDBJ whole genome shotgun (WGS) entry which is preliminary data.</text>
</comment>
<dbReference type="Pfam" id="PF14219">
    <property type="entry name" value="DUF4328"/>
    <property type="match status" value="1"/>
</dbReference>
<evidence type="ECO:0000256" key="2">
    <source>
        <dbReference type="SAM" id="Phobius"/>
    </source>
</evidence>
<gene>
    <name evidence="4" type="ORF">G5C60_50715</name>
</gene>
<organism evidence="4 5">
    <name type="scientific">Streptomyces scabichelini</name>
    <dbReference type="NCBI Taxonomy" id="2711217"/>
    <lineage>
        <taxon>Bacteria</taxon>
        <taxon>Bacillati</taxon>
        <taxon>Actinomycetota</taxon>
        <taxon>Actinomycetes</taxon>
        <taxon>Kitasatosporales</taxon>
        <taxon>Streptomycetaceae</taxon>
        <taxon>Streptomyces</taxon>
    </lineage>
</organism>
<feature type="transmembrane region" description="Helical" evidence="2">
    <location>
        <begin position="186"/>
        <end position="207"/>
    </location>
</feature>
<reference evidence="4 5" key="1">
    <citation type="submission" date="2020-02" db="EMBL/GenBank/DDBJ databases">
        <title>Whole-genome analyses of novel actinobacteria.</title>
        <authorList>
            <person name="Sahin N."/>
            <person name="Gencbay T."/>
        </authorList>
    </citation>
    <scope>NUCLEOTIDE SEQUENCE [LARGE SCALE GENOMIC DNA]</scope>
    <source>
        <strain evidence="4 5">HC44</strain>
    </source>
</reference>
<accession>A0A6G4VNG1</accession>
<dbReference type="EMBL" id="JAAKZY010000466">
    <property type="protein sequence ID" value="NGO15636.1"/>
    <property type="molecule type" value="Genomic_DNA"/>
</dbReference>
<sequence>VHVSPPPTTTPTLRSIRGLSIALAVLLAVYVLALLLRTAVLSIVQSELSTTDGASTTELIAGFDYLMAASLAAELLTAIVGTAVVNVWAVWFHRTRINAEAFAPGRIRHASWLAAGSWFIPVVNLYLPKRIGNDIWTATTGRSAGAGRWLLHTWWWCWLAYFLAYANDSLVSWYDRDYVGAATDTILTSQTANAIGTVAAVLAICYVRRLSSRQQSRIEGTPGPQHTATARTKTGQA</sequence>